<evidence type="ECO:0000256" key="3">
    <source>
        <dbReference type="SAM" id="MobiDB-lite"/>
    </source>
</evidence>
<dbReference type="AlphaFoldDB" id="A0A2J7YB91"/>
<dbReference type="InterPro" id="IPR039653">
    <property type="entry name" value="Prenyltransferase"/>
</dbReference>
<sequence>MPPGDAAAGARSSSSSSSGAGGPSSSGLLARLPAGLVPYAQLMRLDKPTGTWLLALPCFWSIALAAPPGHLPDLYVMALFGVGAVVGRG</sequence>
<name>A0A2J7YB91_9CHLO</name>
<gene>
    <name evidence="4" type="ORF">TSOC_015334</name>
</gene>
<protein>
    <submittedName>
        <fullName evidence="4">4-hydroxybenzoate polyprenyltransferase, mitochondrial</fullName>
    </submittedName>
</protein>
<keyword evidence="5" id="KW-1185">Reference proteome</keyword>
<evidence type="ECO:0000256" key="2">
    <source>
        <dbReference type="ARBA" id="ARBA00022679"/>
    </source>
</evidence>
<dbReference type="PANTHER" id="PTHR11048">
    <property type="entry name" value="PRENYLTRANSFERASES"/>
    <property type="match status" value="1"/>
</dbReference>
<comment type="caution">
    <text evidence="4">The sequence shown here is derived from an EMBL/GenBank/DDBJ whole genome shotgun (WGS) entry which is preliminary data.</text>
</comment>
<dbReference type="GO" id="GO:0006744">
    <property type="term" value="P:ubiquinone biosynthetic process"/>
    <property type="evidence" value="ECO:0007669"/>
    <property type="project" value="TreeGrafter"/>
</dbReference>
<accession>A0A2J7YB91</accession>
<dbReference type="OrthoDB" id="18170at2759"/>
<dbReference type="Proteomes" id="UP000236333">
    <property type="component" value="Unassembled WGS sequence"/>
</dbReference>
<dbReference type="EMBL" id="PGGS01005030">
    <property type="protein sequence ID" value="PNG85279.1"/>
    <property type="molecule type" value="Genomic_DNA"/>
</dbReference>
<feature type="non-terminal residue" evidence="4">
    <location>
        <position position="89"/>
    </location>
</feature>
<dbReference type="GO" id="GO:0016765">
    <property type="term" value="F:transferase activity, transferring alkyl or aryl (other than methyl) groups"/>
    <property type="evidence" value="ECO:0007669"/>
    <property type="project" value="TreeGrafter"/>
</dbReference>
<dbReference type="PANTHER" id="PTHR11048:SF28">
    <property type="entry name" value="4-HYDROXYBENZOATE POLYPRENYLTRANSFERASE, MITOCHONDRIAL"/>
    <property type="match status" value="1"/>
</dbReference>
<proteinExistence type="inferred from homology"/>
<evidence type="ECO:0000256" key="1">
    <source>
        <dbReference type="ARBA" id="ARBA00005985"/>
    </source>
</evidence>
<comment type="similarity">
    <text evidence="1">Belongs to the UbiA prenyltransferase family.</text>
</comment>
<organism evidence="4 5">
    <name type="scientific">Tetrabaena socialis</name>
    <dbReference type="NCBI Taxonomy" id="47790"/>
    <lineage>
        <taxon>Eukaryota</taxon>
        <taxon>Viridiplantae</taxon>
        <taxon>Chlorophyta</taxon>
        <taxon>core chlorophytes</taxon>
        <taxon>Chlorophyceae</taxon>
        <taxon>CS clade</taxon>
        <taxon>Chlamydomonadales</taxon>
        <taxon>Tetrabaenaceae</taxon>
        <taxon>Tetrabaena</taxon>
    </lineage>
</organism>
<evidence type="ECO:0000313" key="5">
    <source>
        <dbReference type="Proteomes" id="UP000236333"/>
    </source>
</evidence>
<feature type="region of interest" description="Disordered" evidence="3">
    <location>
        <begin position="1"/>
        <end position="26"/>
    </location>
</feature>
<reference evidence="4 5" key="1">
    <citation type="journal article" date="2017" name="Mol. Biol. Evol.">
        <title>The 4-celled Tetrabaena socialis nuclear genome reveals the essential components for genetic control of cell number at the origin of multicellularity in the volvocine lineage.</title>
        <authorList>
            <person name="Featherston J."/>
            <person name="Arakaki Y."/>
            <person name="Hanschen E.R."/>
            <person name="Ferris P.J."/>
            <person name="Michod R.E."/>
            <person name="Olson B.J.S.C."/>
            <person name="Nozaki H."/>
            <person name="Durand P.M."/>
        </authorList>
    </citation>
    <scope>NUCLEOTIDE SEQUENCE [LARGE SCALE GENOMIC DNA]</scope>
    <source>
        <strain evidence="4 5">NIES-571</strain>
    </source>
</reference>
<evidence type="ECO:0000313" key="4">
    <source>
        <dbReference type="EMBL" id="PNG85279.1"/>
    </source>
</evidence>
<feature type="compositionally biased region" description="Low complexity" evidence="3">
    <location>
        <begin position="1"/>
        <end position="18"/>
    </location>
</feature>
<dbReference type="GO" id="GO:0005743">
    <property type="term" value="C:mitochondrial inner membrane"/>
    <property type="evidence" value="ECO:0007669"/>
    <property type="project" value="TreeGrafter"/>
</dbReference>
<keyword evidence="2 4" id="KW-0808">Transferase</keyword>